<evidence type="ECO:0000313" key="9">
    <source>
        <dbReference type="Proteomes" id="UP001565200"/>
    </source>
</evidence>
<dbReference type="PANTHER" id="PTHR22600:SF57">
    <property type="entry name" value="BETA-N-ACETYLHEXOSAMINIDASE"/>
    <property type="match status" value="1"/>
</dbReference>
<evidence type="ECO:0000313" key="8">
    <source>
        <dbReference type="EMBL" id="MEY8244733.1"/>
    </source>
</evidence>
<dbReference type="RefSeq" id="WP_369863228.1">
    <property type="nucleotide sequence ID" value="NZ_JBCLPP010000007.1"/>
</dbReference>
<dbReference type="PANTHER" id="PTHR22600">
    <property type="entry name" value="BETA-HEXOSAMINIDASE"/>
    <property type="match status" value="1"/>
</dbReference>
<evidence type="ECO:0000259" key="6">
    <source>
        <dbReference type="Pfam" id="PF00728"/>
    </source>
</evidence>
<reference evidence="8 9" key="1">
    <citation type="submission" date="2024-03" db="EMBL/GenBank/DDBJ databases">
        <title>Mouse gut bacterial collection (mGBC) of GemPharmatech.</title>
        <authorList>
            <person name="He Y."/>
            <person name="Dong L."/>
            <person name="Wu D."/>
            <person name="Gao X."/>
            <person name="Lin Z."/>
        </authorList>
    </citation>
    <scope>NUCLEOTIDE SEQUENCE [LARGE SCALE GENOMIC DNA]</scope>
    <source>
        <strain evidence="8 9">54-13</strain>
    </source>
</reference>
<feature type="domain" description="Glycoside hydrolase family 20 catalytic" evidence="6">
    <location>
        <begin position="263"/>
        <end position="642"/>
    </location>
</feature>
<dbReference type="InterPro" id="IPR025705">
    <property type="entry name" value="Beta_hexosaminidase_sua/sub"/>
</dbReference>
<dbReference type="Gene3D" id="3.20.20.80">
    <property type="entry name" value="Glycosidases"/>
    <property type="match status" value="1"/>
</dbReference>
<dbReference type="PRINTS" id="PR00738">
    <property type="entry name" value="GLHYDRLASE20"/>
</dbReference>
<sequence length="748" mass="83558">MNTMLRNLILCAGTFTATTLSAAKPTVTWETLGNTVNAQGEQVYHERYTVTGHKNVARIAFNKFKRPMKAINQADTVAEIIPGYFYLASSRFGFGSDTVVIDVETQGTLTQEVYGPDGVHAVMRDGSVMTVEFTLTSMIKSPEQWSTPDTDLMPYGDDIYRFNATLTARQKPLGPYETIPSFKRVTETGDGGFCSLDNKAVYRAVNNENPEYYRIDLSGDAPVIEYASPRARTTATRVLYNRLARINGNRLPHAVIEDWPDLPYRAVMIDIVRNYTTPENMKKVVKLLADYRFNTLHFHITDDEGWRLEIPGLPELTNVGSRRGYTLDDSEFLAQVYSGDGNPDSHAGISNGQFTRDEFIDLLRECDALGIDVIPEIESPGHARAAIKSMEARARKGDTSYRLIDPADTSVYTTAQDYHDNTMNPAAPGVYRFMTKVIDEIAAMYKDAGVKLKGIHIGGDEVAKHAWDGSPMAQALMKKKGLKTQKQLHAEFVLRVADILAERGIPVHGWQDIAVGYSDKYNKTVAPLAGGVNCWTRSTGKTTTRALQAGFPVILSNVNRFYLDQSYNMHPLERGLRWGGTVDEFTTLGGYPDSMVVVKPEYPGRITGVSGQLFNETLRSYPMLEEFLLPKMLGLAERGWNNSPTYTDSRYNKIIAERELPSYVTDGHSFHLRQPGILIEEDTVKMNSPYRGAVIRYTLDGTDPDDESPIYTAPFAYTGGPVRARLYMLGKESVTTIAHTQKKTRRHD</sequence>
<keyword evidence="4" id="KW-0378">Hydrolase</keyword>
<gene>
    <name evidence="8" type="ORF">AAK873_03740</name>
</gene>
<dbReference type="InterPro" id="IPR015883">
    <property type="entry name" value="Glyco_hydro_20_cat"/>
</dbReference>
<name>A0ABV4CTM8_9BACT</name>
<comment type="catalytic activity">
    <reaction evidence="1">
        <text>Hydrolysis of terminal non-reducing N-acetyl-D-hexosamine residues in N-acetyl-beta-D-hexosaminides.</text>
        <dbReference type="EC" id="3.2.1.52"/>
    </reaction>
</comment>
<accession>A0ABV4CTM8</accession>
<keyword evidence="9" id="KW-1185">Reference proteome</keyword>
<keyword evidence="5" id="KW-0732">Signal</keyword>
<dbReference type="EMBL" id="JBCLPP010000007">
    <property type="protein sequence ID" value="MEY8244733.1"/>
    <property type="molecule type" value="Genomic_DNA"/>
</dbReference>
<dbReference type="Proteomes" id="UP001565200">
    <property type="component" value="Unassembled WGS sequence"/>
</dbReference>
<evidence type="ECO:0000259" key="7">
    <source>
        <dbReference type="Pfam" id="PF13290"/>
    </source>
</evidence>
<evidence type="ECO:0000256" key="1">
    <source>
        <dbReference type="ARBA" id="ARBA00001231"/>
    </source>
</evidence>
<comment type="caution">
    <text evidence="8">The sequence shown here is derived from an EMBL/GenBank/DDBJ whole genome shotgun (WGS) entry which is preliminary data.</text>
</comment>
<dbReference type="InterPro" id="IPR017853">
    <property type="entry name" value="GH"/>
</dbReference>
<dbReference type="EC" id="3.2.1.52" evidence="3"/>
<feature type="signal peptide" evidence="5">
    <location>
        <begin position="1"/>
        <end position="22"/>
    </location>
</feature>
<feature type="chain" id="PRO_5047537540" description="beta-N-acetylhexosaminidase" evidence="5">
    <location>
        <begin position="23"/>
        <end position="748"/>
    </location>
</feature>
<evidence type="ECO:0000256" key="3">
    <source>
        <dbReference type="ARBA" id="ARBA00012663"/>
    </source>
</evidence>
<protein>
    <recommendedName>
        <fullName evidence="3">beta-N-acetylhexosaminidase</fullName>
        <ecNumber evidence="3">3.2.1.52</ecNumber>
    </recommendedName>
</protein>
<dbReference type="SUPFAM" id="SSF51445">
    <property type="entry name" value="(Trans)glycosidases"/>
    <property type="match status" value="1"/>
</dbReference>
<organism evidence="8 9">
    <name type="scientific">Heminiphilus faecis</name>
    <dbReference type="NCBI Taxonomy" id="2601703"/>
    <lineage>
        <taxon>Bacteria</taxon>
        <taxon>Pseudomonadati</taxon>
        <taxon>Bacteroidota</taxon>
        <taxon>Bacteroidia</taxon>
        <taxon>Bacteroidales</taxon>
        <taxon>Muribaculaceae</taxon>
        <taxon>Heminiphilus</taxon>
    </lineage>
</organism>
<evidence type="ECO:0000256" key="5">
    <source>
        <dbReference type="SAM" id="SignalP"/>
    </source>
</evidence>
<dbReference type="InterPro" id="IPR059177">
    <property type="entry name" value="GH29D-like_dom"/>
</dbReference>
<dbReference type="Pfam" id="PF00728">
    <property type="entry name" value="Glyco_hydro_20"/>
    <property type="match status" value="1"/>
</dbReference>
<comment type="similarity">
    <text evidence="2">Belongs to the glycosyl hydrolase 20 family.</text>
</comment>
<evidence type="ECO:0000256" key="4">
    <source>
        <dbReference type="ARBA" id="ARBA00022801"/>
    </source>
</evidence>
<proteinExistence type="inferred from homology"/>
<feature type="domain" description="GH29D-like beta-sandwich" evidence="7">
    <location>
        <begin position="679"/>
        <end position="717"/>
    </location>
</feature>
<evidence type="ECO:0000256" key="2">
    <source>
        <dbReference type="ARBA" id="ARBA00006285"/>
    </source>
</evidence>
<dbReference type="Pfam" id="PF13290">
    <property type="entry name" value="CHB_HEX_C_1"/>
    <property type="match status" value="1"/>
</dbReference>